<reference evidence="1 2" key="2">
    <citation type="journal article" date="2022" name="Mol. Ecol. Resour.">
        <title>The genomes of chicory, endive, great burdock and yacon provide insights into Asteraceae paleo-polyploidization history and plant inulin production.</title>
        <authorList>
            <person name="Fan W."/>
            <person name="Wang S."/>
            <person name="Wang H."/>
            <person name="Wang A."/>
            <person name="Jiang F."/>
            <person name="Liu H."/>
            <person name="Zhao H."/>
            <person name="Xu D."/>
            <person name="Zhang Y."/>
        </authorList>
    </citation>
    <scope>NUCLEOTIDE SEQUENCE [LARGE SCALE GENOMIC DNA]</scope>
    <source>
        <strain evidence="2">cv. Punajuju</strain>
        <tissue evidence="1">Leaves</tissue>
    </source>
</reference>
<keyword evidence="2" id="KW-1185">Reference proteome</keyword>
<organism evidence="1 2">
    <name type="scientific">Cichorium intybus</name>
    <name type="common">Chicory</name>
    <dbReference type="NCBI Taxonomy" id="13427"/>
    <lineage>
        <taxon>Eukaryota</taxon>
        <taxon>Viridiplantae</taxon>
        <taxon>Streptophyta</taxon>
        <taxon>Embryophyta</taxon>
        <taxon>Tracheophyta</taxon>
        <taxon>Spermatophyta</taxon>
        <taxon>Magnoliopsida</taxon>
        <taxon>eudicotyledons</taxon>
        <taxon>Gunneridae</taxon>
        <taxon>Pentapetalae</taxon>
        <taxon>asterids</taxon>
        <taxon>campanulids</taxon>
        <taxon>Asterales</taxon>
        <taxon>Asteraceae</taxon>
        <taxon>Cichorioideae</taxon>
        <taxon>Cichorieae</taxon>
        <taxon>Cichoriinae</taxon>
        <taxon>Cichorium</taxon>
    </lineage>
</organism>
<sequence length="455" mass="50108">MDPKHHPAITVTNIRNFIPFTLEMENGQYTSWAELFRIHCRAFQVGNHIDSSFKPPSSTPSSSTATEADKTKAAADFETWSRLDAIVLQWIYSTISNDLLHTILKPNTTASQAWTALENIFQDNQSTRAVYLDSKFVSTRLDQHPNISSYCQAMKMLADQLANVGNPVSNQRLVLQVIAGLNESYEGLAMIIQQTTPLPDFYDVRSKLIMEEARKAHQAAASAASATSGNSATALVASTAASPHSNSGDRNRFNQHQSDSSRGRRRGRGGRGRGRSSGGRGRGNNNTPPHETYNRGSRSYQPWSTPPPWAYPNFTPWAYPPCPYPTQQPGSSRPPSPGPGILGNVPQQAYVSSDASYTPTDLEQAFHTMTMHPPDQNWYADTAATSHMTPHSGNFTSYVNNGPFRNVIVGNGSTIPIRGTGNQTLPYPLPPLHLKNVLHTPNVIKKSFIYSSFYN</sequence>
<comment type="caution">
    <text evidence="1">The sequence shown here is derived from an EMBL/GenBank/DDBJ whole genome shotgun (WGS) entry which is preliminary data.</text>
</comment>
<evidence type="ECO:0000313" key="1">
    <source>
        <dbReference type="EMBL" id="KAI3700648.1"/>
    </source>
</evidence>
<name>A0ACB8ZSP2_CICIN</name>
<reference evidence="2" key="1">
    <citation type="journal article" date="2022" name="Mol. Ecol. Resour.">
        <title>The genomes of chicory, endive, great burdock and yacon provide insights into Asteraceae palaeo-polyploidization history and plant inulin production.</title>
        <authorList>
            <person name="Fan W."/>
            <person name="Wang S."/>
            <person name="Wang H."/>
            <person name="Wang A."/>
            <person name="Jiang F."/>
            <person name="Liu H."/>
            <person name="Zhao H."/>
            <person name="Xu D."/>
            <person name="Zhang Y."/>
        </authorList>
    </citation>
    <scope>NUCLEOTIDE SEQUENCE [LARGE SCALE GENOMIC DNA]</scope>
    <source>
        <strain evidence="2">cv. Punajuju</strain>
    </source>
</reference>
<dbReference type="EMBL" id="CM042016">
    <property type="protein sequence ID" value="KAI3700648.1"/>
    <property type="molecule type" value="Genomic_DNA"/>
</dbReference>
<evidence type="ECO:0000313" key="2">
    <source>
        <dbReference type="Proteomes" id="UP001055811"/>
    </source>
</evidence>
<accession>A0ACB8ZSP2</accession>
<proteinExistence type="predicted"/>
<protein>
    <submittedName>
        <fullName evidence="1">Uncharacterized protein</fullName>
    </submittedName>
</protein>
<gene>
    <name evidence="1" type="ORF">L2E82_45285</name>
</gene>
<dbReference type="Proteomes" id="UP001055811">
    <property type="component" value="Linkage Group LG08"/>
</dbReference>